<keyword evidence="7" id="KW-0067">ATP-binding</keyword>
<dbReference type="GO" id="GO:0005524">
    <property type="term" value="F:ATP binding"/>
    <property type="evidence" value="ECO:0007669"/>
    <property type="project" value="UniProtKB-KW"/>
</dbReference>
<dbReference type="PANTHER" id="PTHR19306">
    <property type="entry name" value="STRUCTURAL MAINTENANCE OF CHROMOSOMES 5,6 SMC5, SMC6"/>
    <property type="match status" value="1"/>
</dbReference>
<feature type="region of interest" description="Disordered" evidence="14">
    <location>
        <begin position="771"/>
        <end position="790"/>
    </location>
</feature>
<evidence type="ECO:0000256" key="14">
    <source>
        <dbReference type="SAM" id="MobiDB-lite"/>
    </source>
</evidence>
<evidence type="ECO:0000256" key="8">
    <source>
        <dbReference type="ARBA" id="ARBA00023054"/>
    </source>
</evidence>
<keyword evidence="17" id="KW-1185">Reference proteome</keyword>
<evidence type="ECO:0000256" key="9">
    <source>
        <dbReference type="ARBA" id="ARBA00023172"/>
    </source>
</evidence>
<sequence>MADDYVLYDRKSKGKASKRKNNEDCGPSKKRTKDRKTEDNSDDDDFNLTQQADFDVQTREADIGIIERISMKNFMCHSRLDVRLGPHVNFVVGRNGSGKSAIVTALVVGLGGKASVTSRGTTIKSFIKNGKQTAELEIHLRNRGADAYKPTEYGNTIIVERKFTKDGGSGYKIKSKDGKIISSKREDLNCILDQFNIQVDNPVSILNQDTSRHFLNSKSPHDKYKFFLKATQLEQMKADYQTADQHREVTKEVIEKKEQMLPKLEKEVLEWEQKFKSLTAIDDLKRKIDRLKEDMAWAFVIEKEKGLQPLVREHDSEKARMPRFEQKVEEAKENVNKYVNQQKCIQEQLKAASEDVSLLRPKYEELKEVLGQKKKFARNSLDDFKRVENTLKKNLKEKGALEARIKELQKSAQHDYEAERRGREEKIEKLMEQIKGLQAQQHTTEHQNEQFRSAVTKYKADMYEINQEFQALKSSEARKSKTLQSLHAAKNDKYKRFGAYVPAVLKSIDEHCRKGAFHQRPRGPIGACFHLKDQKWALPVERCLGNLISSFCCNDHHDQKLLDSILDRHCGDRSRPSIITSKFKDKVYDTSRLRVQCDEFPAVIDVLDVEDPVIANCLIDQRSIELILLIADRKRATQVMDPELRPGPPKNCREAFTLSGDQLYCFPSLRHYSCNYDRAKFLTANVEEDIQKMEEELNGIRSDLEKNRQKQRNLNMEISKNENEGKKTDTQLMKIHQKIRKFNTDVDDLKSIEDPAPVDVTTLEEEVENLKESIQAHEDQKSEKQGKYDDAQIEVEEADANFKVIEKEMRSKAEGGEPLRDDLGKVQAEIEQAKSHKKHYEMKYKEQEKKIADLKKKIDTYKAEIQTDIEKACIVCPDRRNTRRSVTNLESEINQINKRIKTEEKSRGNPEEITRRYNETKESYQKIRREVRQCRTFIERLEKVMIQRQQQYYEFRRFIAMRAKYFFIVLLSNRQYTGKMMFSHPKETLEMSVQPPTAEGEINRDMRSLSGGERSFATVCFILALWDAMESPFRCLDEFDVFMDMINRRISMDMMMHVAQSQKHKQFIFLTPQNMSQLGISIPDLHIFRMPDPDRGQGTLPFEAVNRQQEDEDED</sequence>
<dbReference type="OrthoDB" id="10072614at2759"/>
<feature type="coiled-coil region" evidence="13">
    <location>
        <begin position="247"/>
        <end position="274"/>
    </location>
</feature>
<evidence type="ECO:0000313" key="16">
    <source>
        <dbReference type="EMBL" id="CAC5407480.1"/>
    </source>
</evidence>
<feature type="coiled-coil region" evidence="13">
    <location>
        <begin position="391"/>
        <end position="447"/>
    </location>
</feature>
<evidence type="ECO:0000256" key="1">
    <source>
        <dbReference type="ARBA" id="ARBA00004123"/>
    </source>
</evidence>
<keyword evidence="4" id="KW-0158">Chromosome</keyword>
<dbReference type="GO" id="GO:0003697">
    <property type="term" value="F:single-stranded DNA binding"/>
    <property type="evidence" value="ECO:0007669"/>
    <property type="project" value="TreeGrafter"/>
</dbReference>
<evidence type="ECO:0000256" key="12">
    <source>
        <dbReference type="ARBA" id="ARBA00069480"/>
    </source>
</evidence>
<feature type="domain" description="RecF/RecN/SMC N-terminal" evidence="15">
    <location>
        <begin position="66"/>
        <end position="1072"/>
    </location>
</feature>
<evidence type="ECO:0000256" key="5">
    <source>
        <dbReference type="ARBA" id="ARBA00022741"/>
    </source>
</evidence>
<feature type="coiled-coil region" evidence="13">
    <location>
        <begin position="314"/>
        <end position="348"/>
    </location>
</feature>
<accession>A0A6J8DKS5</accession>
<evidence type="ECO:0000256" key="11">
    <source>
        <dbReference type="ARBA" id="ARBA00023242"/>
    </source>
</evidence>
<dbReference type="InterPro" id="IPR027417">
    <property type="entry name" value="P-loop_NTPase"/>
</dbReference>
<dbReference type="AlphaFoldDB" id="A0A6J8DKS5"/>
<evidence type="ECO:0000256" key="6">
    <source>
        <dbReference type="ARBA" id="ARBA00022763"/>
    </source>
</evidence>
<protein>
    <recommendedName>
        <fullName evidence="12">Structural maintenance of chromosomes protein 6</fullName>
    </recommendedName>
</protein>
<feature type="region of interest" description="Disordered" evidence="14">
    <location>
        <begin position="706"/>
        <end position="727"/>
    </location>
</feature>
<dbReference type="GO" id="GO:0016887">
    <property type="term" value="F:ATP hydrolysis activity"/>
    <property type="evidence" value="ECO:0007669"/>
    <property type="project" value="InterPro"/>
</dbReference>
<dbReference type="EMBL" id="CACVKT020007420">
    <property type="protein sequence ID" value="CAC5407480.1"/>
    <property type="molecule type" value="Genomic_DNA"/>
</dbReference>
<dbReference type="GO" id="GO:0035861">
    <property type="term" value="C:site of double-strand break"/>
    <property type="evidence" value="ECO:0007669"/>
    <property type="project" value="TreeGrafter"/>
</dbReference>
<keyword evidence="5" id="KW-0547">Nucleotide-binding</keyword>
<keyword evidence="8 13" id="KW-0175">Coiled coil</keyword>
<name>A0A6J8DKS5_MYTCO</name>
<comment type="subcellular location">
    <subcellularLocation>
        <location evidence="2">Chromosome</location>
    </subcellularLocation>
    <subcellularLocation>
        <location evidence="1">Nucleus</location>
    </subcellularLocation>
</comment>
<dbReference type="Gene3D" id="1.10.287.1490">
    <property type="match status" value="1"/>
</dbReference>
<evidence type="ECO:0000256" key="7">
    <source>
        <dbReference type="ARBA" id="ARBA00022840"/>
    </source>
</evidence>
<dbReference type="InterPro" id="IPR003395">
    <property type="entry name" value="RecF/RecN/SMC_N"/>
</dbReference>
<gene>
    <name evidence="16" type="ORF">MCOR_40953</name>
</gene>
<evidence type="ECO:0000313" key="17">
    <source>
        <dbReference type="Proteomes" id="UP000507470"/>
    </source>
</evidence>
<keyword evidence="9" id="KW-0233">DNA recombination</keyword>
<evidence type="ECO:0000256" key="4">
    <source>
        <dbReference type="ARBA" id="ARBA00022454"/>
    </source>
</evidence>
<organism evidence="16 17">
    <name type="scientific">Mytilus coruscus</name>
    <name type="common">Sea mussel</name>
    <dbReference type="NCBI Taxonomy" id="42192"/>
    <lineage>
        <taxon>Eukaryota</taxon>
        <taxon>Metazoa</taxon>
        <taxon>Spiralia</taxon>
        <taxon>Lophotrochozoa</taxon>
        <taxon>Mollusca</taxon>
        <taxon>Bivalvia</taxon>
        <taxon>Autobranchia</taxon>
        <taxon>Pteriomorphia</taxon>
        <taxon>Mytilida</taxon>
        <taxon>Mytiloidea</taxon>
        <taxon>Mytilidae</taxon>
        <taxon>Mytilinae</taxon>
        <taxon>Mytilus</taxon>
    </lineage>
</organism>
<dbReference type="GO" id="GO:0030915">
    <property type="term" value="C:Smc5-Smc6 complex"/>
    <property type="evidence" value="ECO:0007669"/>
    <property type="project" value="TreeGrafter"/>
</dbReference>
<dbReference type="FunFam" id="3.40.50.300:FF:000959">
    <property type="entry name" value="structural maintenance of chromosomes protein 6"/>
    <property type="match status" value="1"/>
</dbReference>
<evidence type="ECO:0000259" key="15">
    <source>
        <dbReference type="Pfam" id="PF02463"/>
    </source>
</evidence>
<keyword evidence="10" id="KW-0234">DNA repair</keyword>
<evidence type="ECO:0000256" key="3">
    <source>
        <dbReference type="ARBA" id="ARBA00006793"/>
    </source>
</evidence>
<evidence type="ECO:0000256" key="2">
    <source>
        <dbReference type="ARBA" id="ARBA00004286"/>
    </source>
</evidence>
<dbReference type="GO" id="GO:0000724">
    <property type="term" value="P:double-strand break repair via homologous recombination"/>
    <property type="evidence" value="ECO:0007669"/>
    <property type="project" value="TreeGrafter"/>
</dbReference>
<keyword evidence="11" id="KW-0539">Nucleus</keyword>
<dbReference type="Gene3D" id="3.40.50.300">
    <property type="entry name" value="P-loop containing nucleotide triphosphate hydrolases"/>
    <property type="match status" value="2"/>
</dbReference>
<dbReference type="SUPFAM" id="SSF52540">
    <property type="entry name" value="P-loop containing nucleoside triphosphate hydrolases"/>
    <property type="match status" value="2"/>
</dbReference>
<proteinExistence type="inferred from homology"/>
<dbReference type="GO" id="GO:0005634">
    <property type="term" value="C:nucleus"/>
    <property type="evidence" value="ECO:0007669"/>
    <property type="project" value="UniProtKB-SubCell"/>
</dbReference>
<feature type="region of interest" description="Disordered" evidence="14">
    <location>
        <begin position="1"/>
        <end position="47"/>
    </location>
</feature>
<dbReference type="GO" id="GO:0003684">
    <property type="term" value="F:damaged DNA binding"/>
    <property type="evidence" value="ECO:0007669"/>
    <property type="project" value="TreeGrafter"/>
</dbReference>
<evidence type="ECO:0000256" key="10">
    <source>
        <dbReference type="ARBA" id="ARBA00023204"/>
    </source>
</evidence>
<dbReference type="Pfam" id="PF02463">
    <property type="entry name" value="SMC_N"/>
    <property type="match status" value="1"/>
</dbReference>
<keyword evidence="6" id="KW-0227">DNA damage</keyword>
<reference evidence="16 17" key="1">
    <citation type="submission" date="2020-06" db="EMBL/GenBank/DDBJ databases">
        <authorList>
            <person name="Li R."/>
            <person name="Bekaert M."/>
        </authorList>
    </citation>
    <scope>NUCLEOTIDE SEQUENCE [LARGE SCALE GENOMIC DNA]</scope>
    <source>
        <strain evidence="17">wild</strain>
    </source>
</reference>
<comment type="similarity">
    <text evidence="3">Belongs to the SMC family. SMC6 subfamily.</text>
</comment>
<dbReference type="Proteomes" id="UP000507470">
    <property type="component" value="Unassembled WGS sequence"/>
</dbReference>
<evidence type="ECO:0000256" key="13">
    <source>
        <dbReference type="SAM" id="Coils"/>
    </source>
</evidence>
<dbReference type="PANTHER" id="PTHR19306:SF6">
    <property type="entry name" value="STRUCTURAL MAINTENANCE OF CHROMOSOMES PROTEIN 6"/>
    <property type="match status" value="1"/>
</dbReference>